<proteinExistence type="predicted"/>
<sequence length="119" mass="13854">MLSRNGTLLYQYLLNVTYEDQFKQLIYFDSNRDPPAWYDILNYVGQRKPDDPYAEVGSFQSNNINGVEELNMTDTHNIVFFDRTNVLPESVCSRPCGMDRSKEKPLHAAGFVRIVWIIK</sequence>
<dbReference type="InterPro" id="IPR028082">
    <property type="entry name" value="Peripla_BP_I"/>
</dbReference>
<dbReference type="Gene3D" id="3.40.50.2300">
    <property type="match status" value="2"/>
</dbReference>
<evidence type="ECO:0000256" key="1">
    <source>
        <dbReference type="ARBA" id="ARBA00023180"/>
    </source>
</evidence>
<dbReference type="Proteomes" id="UP000270094">
    <property type="component" value="Unassembled WGS sequence"/>
</dbReference>
<dbReference type="InterPro" id="IPR050726">
    <property type="entry name" value="mGluR"/>
</dbReference>
<name>A0A3P7JZ74_STRVU</name>
<evidence type="ECO:0000313" key="2">
    <source>
        <dbReference type="EMBL" id="VDM85229.1"/>
    </source>
</evidence>
<dbReference type="AlphaFoldDB" id="A0A3P7JZ74"/>
<gene>
    <name evidence="2" type="ORF">SVUK_LOCUS20227</name>
</gene>
<keyword evidence="1" id="KW-0325">Glycoprotein</keyword>
<dbReference type="EMBL" id="UYYB01137761">
    <property type="protein sequence ID" value="VDM85229.1"/>
    <property type="molecule type" value="Genomic_DNA"/>
</dbReference>
<dbReference type="OrthoDB" id="5828494at2759"/>
<protein>
    <submittedName>
        <fullName evidence="2">Uncharacterized protein</fullName>
    </submittedName>
</protein>
<accession>A0A3P7JZ74</accession>
<reference evidence="2 3" key="1">
    <citation type="submission" date="2018-11" db="EMBL/GenBank/DDBJ databases">
        <authorList>
            <consortium name="Pathogen Informatics"/>
        </authorList>
    </citation>
    <scope>NUCLEOTIDE SEQUENCE [LARGE SCALE GENOMIC DNA]</scope>
</reference>
<keyword evidence="3" id="KW-1185">Reference proteome</keyword>
<organism evidence="2 3">
    <name type="scientific">Strongylus vulgaris</name>
    <name type="common">Blood worm</name>
    <dbReference type="NCBI Taxonomy" id="40348"/>
    <lineage>
        <taxon>Eukaryota</taxon>
        <taxon>Metazoa</taxon>
        <taxon>Ecdysozoa</taxon>
        <taxon>Nematoda</taxon>
        <taxon>Chromadorea</taxon>
        <taxon>Rhabditida</taxon>
        <taxon>Rhabditina</taxon>
        <taxon>Rhabditomorpha</taxon>
        <taxon>Strongyloidea</taxon>
        <taxon>Strongylidae</taxon>
        <taxon>Strongylus</taxon>
    </lineage>
</organism>
<dbReference type="SUPFAM" id="SSF53822">
    <property type="entry name" value="Periplasmic binding protein-like I"/>
    <property type="match status" value="1"/>
</dbReference>
<evidence type="ECO:0000313" key="3">
    <source>
        <dbReference type="Proteomes" id="UP000270094"/>
    </source>
</evidence>
<dbReference type="PANTHER" id="PTHR24060">
    <property type="entry name" value="METABOTROPIC GLUTAMATE RECEPTOR"/>
    <property type="match status" value="1"/>
</dbReference>